<dbReference type="GO" id="GO:0005524">
    <property type="term" value="F:ATP binding"/>
    <property type="evidence" value="ECO:0007669"/>
    <property type="project" value="UniProtKB-KW"/>
</dbReference>
<evidence type="ECO:0000256" key="14">
    <source>
        <dbReference type="ARBA" id="ARBA00023136"/>
    </source>
</evidence>
<feature type="domain" description="Histidine kinase" evidence="20">
    <location>
        <begin position="306"/>
        <end position="527"/>
    </location>
</feature>
<dbReference type="Proteomes" id="UP000237466">
    <property type="component" value="Unassembled WGS sequence"/>
</dbReference>
<evidence type="ECO:0000256" key="7">
    <source>
        <dbReference type="ARBA" id="ARBA00022692"/>
    </source>
</evidence>
<feature type="domain" description="PAS" evidence="22">
    <location>
        <begin position="160"/>
        <end position="217"/>
    </location>
</feature>
<dbReference type="InterPro" id="IPR036097">
    <property type="entry name" value="HisK_dim/P_sf"/>
</dbReference>
<keyword evidence="5 18" id="KW-0597">Phosphoprotein</keyword>
<keyword evidence="11" id="KW-0067">ATP-binding</keyword>
<evidence type="ECO:0000256" key="10">
    <source>
        <dbReference type="ARBA" id="ARBA00022801"/>
    </source>
</evidence>
<dbReference type="Gene3D" id="1.10.287.130">
    <property type="match status" value="1"/>
</dbReference>
<feature type="modified residue" description="Phosphohistidine" evidence="17">
    <location>
        <position position="919"/>
    </location>
</feature>
<feature type="region of interest" description="Disordered" evidence="19">
    <location>
        <begin position="824"/>
        <end position="858"/>
    </location>
</feature>
<dbReference type="InterPro" id="IPR005467">
    <property type="entry name" value="His_kinase_dom"/>
</dbReference>
<comment type="subcellular location">
    <subcellularLocation>
        <location evidence="2">Cell membrane</location>
        <topology evidence="2">Multi-pass membrane protein</topology>
    </subcellularLocation>
</comment>
<dbReference type="CDD" id="cd00082">
    <property type="entry name" value="HisKA"/>
    <property type="match status" value="1"/>
</dbReference>
<feature type="domain" description="HPt" evidence="23">
    <location>
        <begin position="880"/>
        <end position="974"/>
    </location>
</feature>
<keyword evidence="8" id="KW-0547">Nucleotide-binding</keyword>
<dbReference type="PROSITE" id="PS50109">
    <property type="entry name" value="HIS_KIN"/>
    <property type="match status" value="1"/>
</dbReference>
<keyword evidence="6" id="KW-0808">Transferase</keyword>
<dbReference type="Gene3D" id="3.30.450.20">
    <property type="entry name" value="PAS domain"/>
    <property type="match status" value="1"/>
</dbReference>
<evidence type="ECO:0000256" key="4">
    <source>
        <dbReference type="ARBA" id="ARBA00022475"/>
    </source>
</evidence>
<comment type="subunit">
    <text evidence="15">At low DSF concentrations, interacts with RpfF.</text>
</comment>
<keyword evidence="10" id="KW-0378">Hydrolase</keyword>
<evidence type="ECO:0000256" key="6">
    <source>
        <dbReference type="ARBA" id="ARBA00022679"/>
    </source>
</evidence>
<evidence type="ECO:0000256" key="15">
    <source>
        <dbReference type="ARBA" id="ARBA00064003"/>
    </source>
</evidence>
<evidence type="ECO:0000256" key="2">
    <source>
        <dbReference type="ARBA" id="ARBA00004651"/>
    </source>
</evidence>
<dbReference type="CDD" id="cd16922">
    <property type="entry name" value="HATPase_EvgS-ArcB-TorS-like"/>
    <property type="match status" value="1"/>
</dbReference>
<evidence type="ECO:0000256" key="16">
    <source>
        <dbReference type="ARBA" id="ARBA00068150"/>
    </source>
</evidence>
<evidence type="ECO:0000256" key="9">
    <source>
        <dbReference type="ARBA" id="ARBA00022777"/>
    </source>
</evidence>
<dbReference type="InterPro" id="IPR035965">
    <property type="entry name" value="PAS-like_dom_sf"/>
</dbReference>
<evidence type="ECO:0000256" key="12">
    <source>
        <dbReference type="ARBA" id="ARBA00022989"/>
    </source>
</evidence>
<dbReference type="InterPro" id="IPR008207">
    <property type="entry name" value="Sig_transdc_His_kin_Hpt_dom"/>
</dbReference>
<dbReference type="AlphaFoldDB" id="A0A2S3QZH2"/>
<dbReference type="RefSeq" id="WP_103200942.1">
    <property type="nucleotide sequence ID" value="NZ_PDGH01000124.1"/>
</dbReference>
<dbReference type="PROSITE" id="PS50112">
    <property type="entry name" value="PAS"/>
    <property type="match status" value="1"/>
</dbReference>
<accession>A0A2S3QZH2</accession>
<dbReference type="GO" id="GO:0005886">
    <property type="term" value="C:plasma membrane"/>
    <property type="evidence" value="ECO:0007669"/>
    <property type="project" value="UniProtKB-SubCell"/>
</dbReference>
<dbReference type="Pfam" id="PF01627">
    <property type="entry name" value="Hpt"/>
    <property type="match status" value="1"/>
</dbReference>
<feature type="modified residue" description="4-aspartylphosphate" evidence="18">
    <location>
        <position position="750"/>
    </location>
</feature>
<dbReference type="InterPro" id="IPR001789">
    <property type="entry name" value="Sig_transdc_resp-reg_receiver"/>
</dbReference>
<dbReference type="PANTHER" id="PTHR45339">
    <property type="entry name" value="HYBRID SIGNAL TRANSDUCTION HISTIDINE KINASE J"/>
    <property type="match status" value="1"/>
</dbReference>
<dbReference type="SMART" id="SM00448">
    <property type="entry name" value="REC"/>
    <property type="match status" value="2"/>
</dbReference>
<dbReference type="InterPro" id="IPR003661">
    <property type="entry name" value="HisK_dim/P_dom"/>
</dbReference>
<comment type="caution">
    <text evidence="24">The sequence shown here is derived from an EMBL/GenBank/DDBJ whole genome shotgun (WGS) entry which is preliminary data.</text>
</comment>
<reference evidence="24 25" key="1">
    <citation type="journal article" date="2018" name="Front. Microbiol.">
        <title>Phylogeny of Vibrio vulnificus from the Analysis of the Core-Genome: Implications for Intra-Species Taxonomy.</title>
        <authorList>
            <person name="Roig F.J."/>
            <person name="Gonzalez-Candelas F."/>
            <person name="Sanjuan E."/>
            <person name="Fouz B."/>
            <person name="Feil E.J."/>
            <person name="Llorens C."/>
            <person name="Baker-Austin C."/>
            <person name="Oliver J.D."/>
            <person name="Danin-Poleg Y."/>
            <person name="Gibas C.J."/>
            <person name="Kashi Y."/>
            <person name="Gulig P.A."/>
            <person name="Morrison S.S."/>
            <person name="Amaro C."/>
        </authorList>
    </citation>
    <scope>NUCLEOTIDE SEQUENCE [LARGE SCALE GENOMIC DNA]</scope>
    <source>
        <strain evidence="24 25">CECT4608</strain>
    </source>
</reference>
<keyword evidence="13" id="KW-0902">Two-component regulatory system</keyword>
<comment type="catalytic activity">
    <reaction evidence="1">
        <text>ATP + protein L-histidine = ADP + protein N-phospho-L-histidine.</text>
        <dbReference type="EC" id="2.7.13.3"/>
    </reaction>
</comment>
<dbReference type="SMART" id="SM00388">
    <property type="entry name" value="HisKA"/>
    <property type="match status" value="1"/>
</dbReference>
<evidence type="ECO:0000256" key="8">
    <source>
        <dbReference type="ARBA" id="ARBA00022741"/>
    </source>
</evidence>
<dbReference type="FunFam" id="1.10.287.130:FF:000002">
    <property type="entry name" value="Two-component osmosensing histidine kinase"/>
    <property type="match status" value="1"/>
</dbReference>
<dbReference type="FunFam" id="3.30.565.10:FF:000010">
    <property type="entry name" value="Sensor histidine kinase RcsC"/>
    <property type="match status" value="1"/>
</dbReference>
<evidence type="ECO:0000256" key="19">
    <source>
        <dbReference type="SAM" id="MobiDB-lite"/>
    </source>
</evidence>
<dbReference type="Gene3D" id="3.30.565.10">
    <property type="entry name" value="Histidine kinase-like ATPase, C-terminal domain"/>
    <property type="match status" value="1"/>
</dbReference>
<dbReference type="CDD" id="cd00088">
    <property type="entry name" value="HPT"/>
    <property type="match status" value="1"/>
</dbReference>
<dbReference type="PRINTS" id="PR00344">
    <property type="entry name" value="BCTRLSENSOR"/>
</dbReference>
<dbReference type="PROSITE" id="PS50110">
    <property type="entry name" value="RESPONSE_REGULATORY"/>
    <property type="match status" value="2"/>
</dbReference>
<feature type="domain" description="Response regulatory" evidence="21">
    <location>
        <begin position="546"/>
        <end position="668"/>
    </location>
</feature>
<evidence type="ECO:0000313" key="24">
    <source>
        <dbReference type="EMBL" id="POB44655.1"/>
    </source>
</evidence>
<dbReference type="InterPro" id="IPR036641">
    <property type="entry name" value="HPT_dom_sf"/>
</dbReference>
<feature type="compositionally biased region" description="Polar residues" evidence="19">
    <location>
        <begin position="832"/>
        <end position="850"/>
    </location>
</feature>
<dbReference type="SMART" id="SM00091">
    <property type="entry name" value="PAS"/>
    <property type="match status" value="1"/>
</dbReference>
<dbReference type="Pfam" id="PF00989">
    <property type="entry name" value="PAS"/>
    <property type="match status" value="1"/>
</dbReference>
<keyword evidence="14" id="KW-0472">Membrane</keyword>
<dbReference type="InterPro" id="IPR003594">
    <property type="entry name" value="HATPase_dom"/>
</dbReference>
<proteinExistence type="predicted"/>
<evidence type="ECO:0000259" key="20">
    <source>
        <dbReference type="PROSITE" id="PS50109"/>
    </source>
</evidence>
<evidence type="ECO:0000256" key="18">
    <source>
        <dbReference type="PROSITE-ProRule" id="PRU00169"/>
    </source>
</evidence>
<dbReference type="SUPFAM" id="SSF55785">
    <property type="entry name" value="PYP-like sensor domain (PAS domain)"/>
    <property type="match status" value="1"/>
</dbReference>
<dbReference type="InterPro" id="IPR004358">
    <property type="entry name" value="Sig_transdc_His_kin-like_C"/>
</dbReference>
<evidence type="ECO:0000256" key="5">
    <source>
        <dbReference type="ARBA" id="ARBA00022553"/>
    </source>
</evidence>
<dbReference type="InterPro" id="IPR000014">
    <property type="entry name" value="PAS"/>
</dbReference>
<dbReference type="Pfam" id="PF00512">
    <property type="entry name" value="HisKA"/>
    <property type="match status" value="1"/>
</dbReference>
<evidence type="ECO:0000259" key="21">
    <source>
        <dbReference type="PROSITE" id="PS50110"/>
    </source>
</evidence>
<dbReference type="EC" id="2.7.13.3" evidence="3"/>
<dbReference type="PANTHER" id="PTHR45339:SF1">
    <property type="entry name" value="HYBRID SIGNAL TRANSDUCTION HISTIDINE KINASE J"/>
    <property type="match status" value="1"/>
</dbReference>
<keyword evidence="9 24" id="KW-0418">Kinase</keyword>
<gene>
    <name evidence="24" type="ORF">CRN52_18830</name>
</gene>
<dbReference type="InterPro" id="IPR036890">
    <property type="entry name" value="HATPase_C_sf"/>
</dbReference>
<dbReference type="SUPFAM" id="SSF55874">
    <property type="entry name" value="ATPase domain of HSP90 chaperone/DNA topoisomerase II/histidine kinase"/>
    <property type="match status" value="1"/>
</dbReference>
<keyword evidence="12" id="KW-1133">Transmembrane helix</keyword>
<evidence type="ECO:0000256" key="11">
    <source>
        <dbReference type="ARBA" id="ARBA00022840"/>
    </source>
</evidence>
<dbReference type="NCBIfam" id="TIGR00229">
    <property type="entry name" value="sensory_box"/>
    <property type="match status" value="1"/>
</dbReference>
<dbReference type="SUPFAM" id="SSF47226">
    <property type="entry name" value="Histidine-containing phosphotransfer domain, HPT domain"/>
    <property type="match status" value="1"/>
</dbReference>
<dbReference type="GO" id="GO:0016787">
    <property type="term" value="F:hydrolase activity"/>
    <property type="evidence" value="ECO:0007669"/>
    <property type="project" value="UniProtKB-KW"/>
</dbReference>
<evidence type="ECO:0000313" key="25">
    <source>
        <dbReference type="Proteomes" id="UP000237466"/>
    </source>
</evidence>
<keyword evidence="7" id="KW-0812">Transmembrane</keyword>
<feature type="domain" description="Response regulatory" evidence="21">
    <location>
        <begin position="696"/>
        <end position="817"/>
    </location>
</feature>
<sequence>MTESISLTLTNNESSRFLIRQRLLSILQAFGYDACRCDIHMLRIGEFVRITLADIQRFTLSFELDDDSLKVILASSELDPQTCSFPACVHTFQREKAIGVSIPSLIPLSDEILNQLTQFLAKPSRDELMSELKAKNQELAVHQAGLEKEIELRTADLKASEELSRTIIDGAPSSVAIVDESLSISLWNSTAQNVYGYSSEEATGENILTLLNMSLPDALSHVLSAPLALQNQPDVEGGFFEVETTTKEGHLVPIDLGVSIFELNGACHAALFLRDVTSRKAVEKELNDAKAKAEEAVEVKSMFLANMSHEIRTPMNAIIGMSHLALKTDLTPKQHDYVSKIHSSATLLLGIINDILDFSKIEAGKLSIETTEFYLDDVFHNVSMVTGQKAFEKGLELIFDLPRETPRCLLGDPLRLGQIIINLVNNSVKFTEKGEITVSVHHIRNVEDLVELEFRISDTGIGMTDKQMKSLFTAFTQADGSTTRKYGGTGLGLSICRRLVELMGGQIRVESEAGKGSHFIFNVLVKADPANSSAPSIVPQSLEKIRILVVDDNEHALEIMQEMLSTLPGKVALANSGQQAVDCIRKASEQREKFDLIFMDWNMPEMDGIETSRLIRESFASEYQPQIVIVTAYDKEDVLDATNDLDIAGFLSKPVGQSYLFDLLVELFGRDRNPTTQIRKKELPTHDSKNDLKGLKVLLTEDNEINQQIAIELMEGNGLLVTVANNGQEALDHLEAMAKGESHFDIIFMDLQMPVMDGYEASHRIRANSTYDTIPLIAMTAHAMVEERERCLNLGMNDHISKPIDPEILFNTIRKWCPRTLNEKDESPVDVEQSQTQQLDSSIESAATPKSTERAAAEKRTLETLESLDYKNGLLRVAGNQTLYRRLLSQLMDKEISAPERLTIALDKQDTEQAIIIAHSLKGSASNLGAIRLSDIASRLEMAIQHGKERAEIDKLNKELDGYLEHFFQDLALALGRPKPSSDKRLELKDEELMIIHTLDSLLDSLDAYAIEFLDEHYVLLNTLLKSEDFEACCRCVNDCDFESASKSLRKAVSIYPLDLGKLSGEKNGRES</sequence>
<dbReference type="CDD" id="cd17546">
    <property type="entry name" value="REC_hyHK_CKI1_RcsC-like"/>
    <property type="match status" value="2"/>
</dbReference>
<evidence type="ECO:0000256" key="3">
    <source>
        <dbReference type="ARBA" id="ARBA00012438"/>
    </source>
</evidence>
<dbReference type="SUPFAM" id="SSF52172">
    <property type="entry name" value="CheY-like"/>
    <property type="match status" value="2"/>
</dbReference>
<dbReference type="PROSITE" id="PS50894">
    <property type="entry name" value="HPT"/>
    <property type="match status" value="1"/>
</dbReference>
<evidence type="ECO:0000259" key="23">
    <source>
        <dbReference type="PROSITE" id="PS50894"/>
    </source>
</evidence>
<dbReference type="Gene3D" id="3.40.50.2300">
    <property type="match status" value="2"/>
</dbReference>
<dbReference type="Pfam" id="PF02518">
    <property type="entry name" value="HATPase_c"/>
    <property type="match status" value="1"/>
</dbReference>
<keyword evidence="4" id="KW-1003">Cell membrane</keyword>
<dbReference type="GO" id="GO:0006355">
    <property type="term" value="P:regulation of DNA-templated transcription"/>
    <property type="evidence" value="ECO:0007669"/>
    <property type="project" value="InterPro"/>
</dbReference>
<dbReference type="SMART" id="SM00387">
    <property type="entry name" value="HATPase_c"/>
    <property type="match status" value="1"/>
</dbReference>
<dbReference type="CDD" id="cd00130">
    <property type="entry name" value="PAS"/>
    <property type="match status" value="1"/>
</dbReference>
<name>A0A2S3QZH2_VIBVL</name>
<dbReference type="EMBL" id="PDGH01000124">
    <property type="protein sequence ID" value="POB44655.1"/>
    <property type="molecule type" value="Genomic_DNA"/>
</dbReference>
<evidence type="ECO:0000259" key="22">
    <source>
        <dbReference type="PROSITE" id="PS50112"/>
    </source>
</evidence>
<evidence type="ECO:0000256" key="1">
    <source>
        <dbReference type="ARBA" id="ARBA00000085"/>
    </source>
</evidence>
<organism evidence="24 25">
    <name type="scientific">Vibrio vulnificus</name>
    <dbReference type="NCBI Taxonomy" id="672"/>
    <lineage>
        <taxon>Bacteria</taxon>
        <taxon>Pseudomonadati</taxon>
        <taxon>Pseudomonadota</taxon>
        <taxon>Gammaproteobacteria</taxon>
        <taxon>Vibrionales</taxon>
        <taxon>Vibrionaceae</taxon>
        <taxon>Vibrio</taxon>
    </lineage>
</organism>
<feature type="modified residue" description="4-aspartylphosphate" evidence="18">
    <location>
        <position position="600"/>
    </location>
</feature>
<dbReference type="Pfam" id="PF00072">
    <property type="entry name" value="Response_reg"/>
    <property type="match status" value="2"/>
</dbReference>
<protein>
    <recommendedName>
        <fullName evidence="16">Sensory/regulatory protein RpfC</fullName>
        <ecNumber evidence="3">2.7.13.3</ecNumber>
    </recommendedName>
</protein>
<dbReference type="GO" id="GO:0000155">
    <property type="term" value="F:phosphorelay sensor kinase activity"/>
    <property type="evidence" value="ECO:0007669"/>
    <property type="project" value="InterPro"/>
</dbReference>
<evidence type="ECO:0000256" key="17">
    <source>
        <dbReference type="PROSITE-ProRule" id="PRU00110"/>
    </source>
</evidence>
<dbReference type="InterPro" id="IPR011006">
    <property type="entry name" value="CheY-like_superfamily"/>
</dbReference>
<evidence type="ECO:0000256" key="13">
    <source>
        <dbReference type="ARBA" id="ARBA00023012"/>
    </source>
</evidence>
<dbReference type="InterPro" id="IPR013767">
    <property type="entry name" value="PAS_fold"/>
</dbReference>
<dbReference type="Gene3D" id="1.20.120.160">
    <property type="entry name" value="HPT domain"/>
    <property type="match status" value="1"/>
</dbReference>
<dbReference type="SUPFAM" id="SSF47384">
    <property type="entry name" value="Homodimeric domain of signal transducing histidine kinase"/>
    <property type="match status" value="1"/>
</dbReference>